<dbReference type="EC" id="3.2.1.21" evidence="4"/>
<dbReference type="Proteomes" id="UP000533598">
    <property type="component" value="Unassembled WGS sequence"/>
</dbReference>
<dbReference type="InterPro" id="IPR050288">
    <property type="entry name" value="Cellulose_deg_GH3"/>
</dbReference>
<dbReference type="InterPro" id="IPR017853">
    <property type="entry name" value="GH"/>
</dbReference>
<sequence length="821" mass="87578">MSSADTIEDRLKALIGALDLPGKIRLLTGADAWGLPAEPRIGLRRLVMTDGPAGARGTHFDERDPSAHTPSPTALAATWDTALVHRIGLLLAEETRAKGAQVLLAPTINLHRSPLGGRHFECFSEDPLLVSEIGLAYVRGVQAGGVAACAKHFVANDSENQRFTLSVDLAERALRELYLAPFEAVVRAGGVKVVMAAYNAVRGTTMTENHPLQVGVLKGEWGFQGPIVSDWTAARSTADSATGGLDLVMPGPDGPWGEQLVQAVRAGEVPESEIDDKVLRLLRLAAETGVLDGFPVPEVTSPYPVGSAVQTDLLREAATRGMVLLRNENALLPLAEGTRIALIGPNAAHTATRGGGSADLSPRRVVSFAQGLGLDPVEGVRPGGRQPLINLADCTDPETGEPGFRVEYRTTDGEFLGSEHRETARLAWLGLPEQQWRRADLQVTMRAHYRPRVAGTHTFGVTALGPTSLTVAGQRIVEPVRAGWGSLVDSFDNITEQLGAIELSDVDTPVELVVAHLPIAAPHGYLRCGLTHRAPGRDAEAELAEAVRQAAAAEVAVVVVGTNADLESESHDRTTLELPPGQDELIRRVAAANPRTVVVVNAGSPVLMPWADEVAAILYTWFPGQEAGHALADVLHGRAEPGGRLPTTFPRTAEQAPVLDTTPTEGVLHYAEGLLIGYRAYDQHRLDPAFCFGHGLGYTTWDYVAAQATPAISAATLHTGEPVPVRVTLTNTGTRPGREIVQVYLGRHASRYDRPPRVLAGFAVAEAGPGETVEVEIALAAKAFAVYDEQRGDWVREHGSYLAEIGRSSRDLPLTAVVTVH</sequence>
<dbReference type="PANTHER" id="PTHR42715">
    <property type="entry name" value="BETA-GLUCOSIDASE"/>
    <property type="match status" value="1"/>
</dbReference>
<evidence type="ECO:0000313" key="4">
    <source>
        <dbReference type="EMBL" id="MBB4682396.1"/>
    </source>
</evidence>
<comment type="similarity">
    <text evidence="1">Belongs to the glycosyl hydrolase 3 family.</text>
</comment>
<comment type="caution">
    <text evidence="4">The sequence shown here is derived from an EMBL/GenBank/DDBJ whole genome shotgun (WGS) entry which is preliminary data.</text>
</comment>
<organism evidence="4 5">
    <name type="scientific">Crossiella cryophila</name>
    <dbReference type="NCBI Taxonomy" id="43355"/>
    <lineage>
        <taxon>Bacteria</taxon>
        <taxon>Bacillati</taxon>
        <taxon>Actinomycetota</taxon>
        <taxon>Actinomycetes</taxon>
        <taxon>Pseudonocardiales</taxon>
        <taxon>Pseudonocardiaceae</taxon>
        <taxon>Crossiella</taxon>
    </lineage>
</organism>
<dbReference type="Pfam" id="PF14310">
    <property type="entry name" value="Fn3-like"/>
    <property type="match status" value="1"/>
</dbReference>
<dbReference type="RefSeq" id="WP_185009675.1">
    <property type="nucleotide sequence ID" value="NZ_BAAAUI010000007.1"/>
</dbReference>
<dbReference type="InterPro" id="IPR036881">
    <property type="entry name" value="Glyco_hydro_3_C_sf"/>
</dbReference>
<dbReference type="GO" id="GO:0008422">
    <property type="term" value="F:beta-glucosidase activity"/>
    <property type="evidence" value="ECO:0007669"/>
    <property type="project" value="UniProtKB-EC"/>
</dbReference>
<dbReference type="SMART" id="SM01217">
    <property type="entry name" value="Fn3_like"/>
    <property type="match status" value="1"/>
</dbReference>
<keyword evidence="2 4" id="KW-0378">Hydrolase</keyword>
<name>A0A7W7CM84_9PSEU</name>
<dbReference type="SUPFAM" id="SSF52279">
    <property type="entry name" value="Beta-D-glucan exohydrolase, C-terminal domain"/>
    <property type="match status" value="1"/>
</dbReference>
<dbReference type="InterPro" id="IPR002772">
    <property type="entry name" value="Glyco_hydro_3_C"/>
</dbReference>
<keyword evidence="4" id="KW-0326">Glycosidase</keyword>
<evidence type="ECO:0000256" key="2">
    <source>
        <dbReference type="ARBA" id="ARBA00022801"/>
    </source>
</evidence>
<dbReference type="PRINTS" id="PR00133">
    <property type="entry name" value="GLHYDRLASE3"/>
</dbReference>
<evidence type="ECO:0000313" key="5">
    <source>
        <dbReference type="Proteomes" id="UP000533598"/>
    </source>
</evidence>
<evidence type="ECO:0000256" key="1">
    <source>
        <dbReference type="ARBA" id="ARBA00005336"/>
    </source>
</evidence>
<dbReference type="GO" id="GO:0005975">
    <property type="term" value="P:carbohydrate metabolic process"/>
    <property type="evidence" value="ECO:0007669"/>
    <property type="project" value="InterPro"/>
</dbReference>
<evidence type="ECO:0000259" key="3">
    <source>
        <dbReference type="SMART" id="SM01217"/>
    </source>
</evidence>
<dbReference type="Gene3D" id="3.40.50.1700">
    <property type="entry name" value="Glycoside hydrolase family 3 C-terminal domain"/>
    <property type="match status" value="1"/>
</dbReference>
<keyword evidence="5" id="KW-1185">Reference proteome</keyword>
<dbReference type="Gene3D" id="2.60.40.10">
    <property type="entry name" value="Immunoglobulins"/>
    <property type="match status" value="1"/>
</dbReference>
<dbReference type="Gene3D" id="2.60.120.260">
    <property type="entry name" value="Galactose-binding domain-like"/>
    <property type="match status" value="1"/>
</dbReference>
<feature type="domain" description="Fibronectin type III-like" evidence="3">
    <location>
        <begin position="739"/>
        <end position="809"/>
    </location>
</feature>
<dbReference type="InterPro" id="IPR026891">
    <property type="entry name" value="Fn3-like"/>
</dbReference>
<dbReference type="EMBL" id="JACHMH010000001">
    <property type="protein sequence ID" value="MBB4682396.1"/>
    <property type="molecule type" value="Genomic_DNA"/>
</dbReference>
<dbReference type="InterPro" id="IPR001764">
    <property type="entry name" value="Glyco_hydro_3_N"/>
</dbReference>
<reference evidence="4 5" key="1">
    <citation type="submission" date="2020-08" db="EMBL/GenBank/DDBJ databases">
        <title>Sequencing the genomes of 1000 actinobacteria strains.</title>
        <authorList>
            <person name="Klenk H.-P."/>
        </authorList>
    </citation>
    <scope>NUCLEOTIDE SEQUENCE [LARGE SCALE GENOMIC DNA]</scope>
    <source>
        <strain evidence="4 5">DSM 44230</strain>
    </source>
</reference>
<protein>
    <submittedName>
        <fullName evidence="4">Beta-glucosidase</fullName>
        <ecNumber evidence="4">3.2.1.21</ecNumber>
    </submittedName>
</protein>
<proteinExistence type="inferred from homology"/>
<dbReference type="AlphaFoldDB" id="A0A7W7CM84"/>
<dbReference type="InterPro" id="IPR036962">
    <property type="entry name" value="Glyco_hydro_3_N_sf"/>
</dbReference>
<dbReference type="InterPro" id="IPR013783">
    <property type="entry name" value="Ig-like_fold"/>
</dbReference>
<dbReference type="Pfam" id="PF01915">
    <property type="entry name" value="Glyco_hydro_3_C"/>
    <property type="match status" value="1"/>
</dbReference>
<gene>
    <name evidence="4" type="ORF">HNR67_008514</name>
</gene>
<dbReference type="Pfam" id="PF00933">
    <property type="entry name" value="Glyco_hydro_3"/>
    <property type="match status" value="1"/>
</dbReference>
<dbReference type="SUPFAM" id="SSF51445">
    <property type="entry name" value="(Trans)glycosidases"/>
    <property type="match status" value="1"/>
</dbReference>
<accession>A0A7W7CM84</accession>
<dbReference type="PANTHER" id="PTHR42715:SF10">
    <property type="entry name" value="BETA-GLUCOSIDASE"/>
    <property type="match status" value="1"/>
</dbReference>
<dbReference type="Gene3D" id="3.20.20.300">
    <property type="entry name" value="Glycoside hydrolase, family 3, N-terminal domain"/>
    <property type="match status" value="1"/>
</dbReference>